<dbReference type="InterPro" id="IPR010349">
    <property type="entry name" value="Asparaginase_II"/>
</dbReference>
<accession>A0A9Y2IJ54</accession>
<gene>
    <name evidence="1" type="ORF">QRX50_10025</name>
</gene>
<dbReference type="EMBL" id="CP127294">
    <property type="protein sequence ID" value="WIX81067.1"/>
    <property type="molecule type" value="Genomic_DNA"/>
</dbReference>
<name>A0A9Y2IJ54_9PSEU</name>
<protein>
    <submittedName>
        <fullName evidence="1">Asparaginase</fullName>
    </submittedName>
</protein>
<dbReference type="Pfam" id="PF06089">
    <property type="entry name" value="Asparaginase_II"/>
    <property type="match status" value="1"/>
</dbReference>
<proteinExistence type="predicted"/>
<dbReference type="AlphaFoldDB" id="A0A9Y2IJ54"/>
<sequence>MTEPVLVEVERSGLVESVHRGSLVITAPDGSVIHDVGDVTSPVFPRSSTKPLQGVGMLRAGLDYDGADLALACGSHSGEPGHVERVAAMLAAAGLDESALACPPAYPLHEPTMHAATEPLRVTMNCSGKHAGMLATCVAAGWPTDGYEQPGHPLQKALADTVVELTGEPIATTGVDGCGAPLFAYSLTGLARAFGRLVRASSGSEELRVADAMRAHPWLVAGTDREDTALMGAVPGLLSKIGAEGVLAFALADGTAVALKMSDGAKRGCAPLAVAVLAYLGVDVSGLAELANPPVFGGGRPVGRLLVSWSAP</sequence>
<evidence type="ECO:0000313" key="2">
    <source>
        <dbReference type="Proteomes" id="UP001236014"/>
    </source>
</evidence>
<dbReference type="PANTHER" id="PTHR42110:SF1">
    <property type="entry name" value="L-ASPARAGINASE, PUTATIVE (AFU_ORTHOLOGUE AFUA_3G11890)-RELATED"/>
    <property type="match status" value="1"/>
</dbReference>
<dbReference type="PANTHER" id="PTHR42110">
    <property type="entry name" value="L-ASPARAGINASE, PUTATIVE (AFU_ORTHOLOGUE AFUA_3G11890)-RELATED"/>
    <property type="match status" value="1"/>
</dbReference>
<dbReference type="RefSeq" id="WP_285971677.1">
    <property type="nucleotide sequence ID" value="NZ_CP127294.1"/>
</dbReference>
<reference evidence="1 2" key="1">
    <citation type="submission" date="2023-06" db="EMBL/GenBank/DDBJ databases">
        <authorList>
            <person name="Oyuntsetseg B."/>
            <person name="Kim S.B."/>
        </authorList>
    </citation>
    <scope>NUCLEOTIDE SEQUENCE [LARGE SCALE GENOMIC DNA]</scope>
    <source>
        <strain evidence="1 2">2-15</strain>
    </source>
</reference>
<keyword evidence="2" id="KW-1185">Reference proteome</keyword>
<dbReference type="Proteomes" id="UP001236014">
    <property type="component" value="Chromosome"/>
</dbReference>
<dbReference type="KEGG" id="acab:QRX50_10025"/>
<evidence type="ECO:0000313" key="1">
    <source>
        <dbReference type="EMBL" id="WIX81067.1"/>
    </source>
</evidence>
<organism evidence="1 2">
    <name type="scientific">Amycolatopsis carbonis</name>
    <dbReference type="NCBI Taxonomy" id="715471"/>
    <lineage>
        <taxon>Bacteria</taxon>
        <taxon>Bacillati</taxon>
        <taxon>Actinomycetota</taxon>
        <taxon>Actinomycetes</taxon>
        <taxon>Pseudonocardiales</taxon>
        <taxon>Pseudonocardiaceae</taxon>
        <taxon>Amycolatopsis</taxon>
    </lineage>
</organism>